<dbReference type="EMBL" id="SUYD01000005">
    <property type="protein sequence ID" value="MBE6265849.1"/>
    <property type="molecule type" value="Genomic_DNA"/>
</dbReference>
<reference evidence="7" key="1">
    <citation type="submission" date="2019-04" db="EMBL/GenBank/DDBJ databases">
        <title>Evolution of Biomass-Degrading Anaerobic Consortia Revealed by Metagenomics.</title>
        <authorList>
            <person name="Peng X."/>
        </authorList>
    </citation>
    <scope>NUCLEOTIDE SEQUENCE</scope>
    <source>
        <strain evidence="7">SIG141</strain>
    </source>
</reference>
<evidence type="ECO:0000256" key="2">
    <source>
        <dbReference type="ARBA" id="ARBA00022759"/>
    </source>
</evidence>
<gene>
    <name evidence="7" type="ORF">E7102_05160</name>
</gene>
<evidence type="ECO:0000313" key="7">
    <source>
        <dbReference type="EMBL" id="MBE6265849.1"/>
    </source>
</evidence>
<name>A0A928GH19_XYLRU</name>
<sequence>MDKLTPEQRHKNMAAIRGKDTKPEMIVRRGLWSRGFRYRLNHKRLPGHPDMVLRKYRTCIFVNGCFWHGHGVTFLAKPSGKAERNIGHETLNIENSECCKIPKTNREFWVAKIRRNKERDKEEQKKLAEMGWHCITVWECELKPSVREQTLDSIAFTLNHIWLQDHSIPQPYESGEEKLPMAAEDDYKLE</sequence>
<dbReference type="PIRSF" id="PIRSF018267">
    <property type="entry name" value="VSR_endonuc"/>
    <property type="match status" value="1"/>
</dbReference>
<dbReference type="InterPro" id="IPR004603">
    <property type="entry name" value="DNA_mismatch_endonuc_vsr"/>
</dbReference>
<dbReference type="GO" id="GO:0004519">
    <property type="term" value="F:endonuclease activity"/>
    <property type="evidence" value="ECO:0007669"/>
    <property type="project" value="UniProtKB-KW"/>
</dbReference>
<keyword evidence="5" id="KW-0234">DNA repair</keyword>
<dbReference type="AlphaFoldDB" id="A0A928GH19"/>
<evidence type="ECO:0000256" key="1">
    <source>
        <dbReference type="ARBA" id="ARBA00022722"/>
    </source>
</evidence>
<evidence type="ECO:0000313" key="8">
    <source>
        <dbReference type="Proteomes" id="UP000763088"/>
    </source>
</evidence>
<protein>
    <submittedName>
        <fullName evidence="7">Very short patch repair endonuclease</fullName>
    </submittedName>
</protein>
<keyword evidence="3" id="KW-0227">DNA damage</keyword>
<dbReference type="InterPro" id="IPR011335">
    <property type="entry name" value="Restrct_endonuc-II-like"/>
</dbReference>
<comment type="caution">
    <text evidence="7">The sequence shown here is derived from an EMBL/GenBank/DDBJ whole genome shotgun (WGS) entry which is preliminary data.</text>
</comment>
<evidence type="ECO:0000256" key="4">
    <source>
        <dbReference type="ARBA" id="ARBA00022801"/>
    </source>
</evidence>
<evidence type="ECO:0000256" key="5">
    <source>
        <dbReference type="ARBA" id="ARBA00023204"/>
    </source>
</evidence>
<comment type="similarity">
    <text evidence="6">Belongs to the Vsr family.</text>
</comment>
<dbReference type="GO" id="GO:0006298">
    <property type="term" value="P:mismatch repair"/>
    <property type="evidence" value="ECO:0007669"/>
    <property type="project" value="InterPro"/>
</dbReference>
<dbReference type="GO" id="GO:0016787">
    <property type="term" value="F:hydrolase activity"/>
    <property type="evidence" value="ECO:0007669"/>
    <property type="project" value="UniProtKB-KW"/>
</dbReference>
<dbReference type="Proteomes" id="UP000763088">
    <property type="component" value="Unassembled WGS sequence"/>
</dbReference>
<dbReference type="Pfam" id="PF03852">
    <property type="entry name" value="Vsr"/>
    <property type="match status" value="1"/>
</dbReference>
<proteinExistence type="inferred from homology"/>
<organism evidence="7 8">
    <name type="scientific">Xylanibacter ruminicola</name>
    <name type="common">Prevotella ruminicola</name>
    <dbReference type="NCBI Taxonomy" id="839"/>
    <lineage>
        <taxon>Bacteria</taxon>
        <taxon>Pseudomonadati</taxon>
        <taxon>Bacteroidota</taxon>
        <taxon>Bacteroidia</taxon>
        <taxon>Bacteroidales</taxon>
        <taxon>Prevotellaceae</taxon>
        <taxon>Xylanibacter</taxon>
    </lineage>
</organism>
<keyword evidence="4" id="KW-0378">Hydrolase</keyword>
<keyword evidence="1" id="KW-0540">Nuclease</keyword>
<evidence type="ECO:0000256" key="6">
    <source>
        <dbReference type="ARBA" id="ARBA00029466"/>
    </source>
</evidence>
<evidence type="ECO:0000256" key="3">
    <source>
        <dbReference type="ARBA" id="ARBA00022763"/>
    </source>
</evidence>
<keyword evidence="2 7" id="KW-0255">Endonuclease</keyword>
<dbReference type="SUPFAM" id="SSF52980">
    <property type="entry name" value="Restriction endonuclease-like"/>
    <property type="match status" value="2"/>
</dbReference>
<dbReference type="CDD" id="cd00221">
    <property type="entry name" value="Vsr"/>
    <property type="match status" value="1"/>
</dbReference>
<accession>A0A928GH19</accession>
<dbReference type="Gene3D" id="3.40.960.10">
    <property type="entry name" value="VSR Endonuclease"/>
    <property type="match status" value="1"/>
</dbReference>